<dbReference type="Proteomes" id="UP001600888">
    <property type="component" value="Unassembled WGS sequence"/>
</dbReference>
<comment type="caution">
    <text evidence="2">The sequence shown here is derived from an EMBL/GenBank/DDBJ whole genome shotgun (WGS) entry which is preliminary data.</text>
</comment>
<feature type="compositionally biased region" description="Basic and acidic residues" evidence="1">
    <location>
        <begin position="365"/>
        <end position="380"/>
    </location>
</feature>
<dbReference type="EMBL" id="JBAWTH010000026">
    <property type="protein sequence ID" value="KAL2286112.1"/>
    <property type="molecule type" value="Genomic_DNA"/>
</dbReference>
<feature type="region of interest" description="Disordered" evidence="1">
    <location>
        <begin position="268"/>
        <end position="380"/>
    </location>
</feature>
<keyword evidence="3" id="KW-1185">Reference proteome</keyword>
<protein>
    <submittedName>
        <fullName evidence="2">Uncharacterized protein</fullName>
    </submittedName>
</protein>
<name>A0ABR4EUJ3_9PEZI</name>
<feature type="compositionally biased region" description="Basic residues" evidence="1">
    <location>
        <begin position="317"/>
        <end position="337"/>
    </location>
</feature>
<evidence type="ECO:0000313" key="2">
    <source>
        <dbReference type="EMBL" id="KAL2286112.1"/>
    </source>
</evidence>
<proteinExistence type="predicted"/>
<accession>A0ABR4EUJ3</accession>
<sequence length="1413" mass="162962">MGVVIEIGEPQCQAISLSDSERCLAQATAYNDLFCGFHARQCFGLYMGYKRRNAELDKSSAEGPPFLVKNAATPPANLSFKNLKDPSELHEIQAHLFKQYVLLGKVIAARQLHHKHFFSLEMDYGHKVYLEKLQARHIGTLRALERIEQRTATVLYEREQWFKWVKATQAEEEATREKEQKKVKLEAAMFQRHWKDLQSRLKSLRDKEEKLRQNAYLEQVWKERMASATGGEGEAEMWDPIDDMMAEEREKYLDLIRQFLWFDPKDTKENSAQHDEQQLQSQEDEDQASQTQVPPAPVTIENEVDEVEDTPSDAKKSKPKSKSTSKSKSKGKKKAKKPAIEATPTSESSGVLTTSKASGNQVEVGKGHIESQEEVRRRLREGVERDHSGLYGPQLVGTIQNPLETHGRTAPLPDEDIEKLLSDIAEIKALLLCRTLLSHATLLPAALRAKSVEEFIDDPSIAHTDLRDLCLKVEQPNLQSLRDACADFARGDNPEPPPPEEELEVLSTEEIFRRNLMYGDMNDMGLFSALMSRMSKKIMAAESNKIKDDSEKKPAGKRMKITICGKTIWNHASELAMARDGWLQFSVMAKDCTFEEAVLLCRHWDEFYELQTLVLWHFFPSAKWASWSQNALTEQLLHMGFIPFHTQFGADTRSKYTQIGSKGRLRRQHHVEECRNLICAHMKRGDPVTNRFIDYCIMQTGNLQILVRDGKTGQTLYAPQGENARWIHRVKSGLGRASKNEFEVLQAVDRKMLLELDRQRKWRFDFDSHYELYIWDFVPGESPMELFHYLVDMLRRARRIREYPDMYFHQKHILEQLTQDEDTKRVRQIRAGEQTQSIYDSVTGPTARYAVQRSRGGEMRTIGPDDLPEDSSLPYAMYNEADVVEDEVLFDGARDQGLFTPIKNPLVIMESSPMTQSMIKYGASLIDGADMEDSDEDEFDDHAGKKKALLSASDDTEAQHFIHSVPPIWRQAYFEINRNFGKHGKEREDMLERLDFFAQKLEMKGHELQELSSLELMERDRSYGFKESFHMGDLEPSAREKYFESMNMIIGLQNFSSANTDSAAWAWYCLDILDTLELRAWYDDYDQNPLSPWPHRYLAQDVTQAFVTMGLFFPNLEVTKLVREYLDSVQGSHFKNSEIFDPFARSQKLPDRRSRTSQSRKPESFFEELEELEECESMIDSYPFEWSKAVRPIIAKLYRAGIIQPSDTQPHPDVCPGYAFAAEEPHRPGKLDFFVRFERPHGNPVRHPPEWAPVEDWPDLLVSAQVFAQSKPGARFSLLRLWSAPHFYPLMIGYWNRGHVVFMDSCGRSWEFRFVPKDLEGSELSAMHATSSRVKLVVERARMHSGVDLGRHFVSRGDAVLVMAESEEELLRLSTMVTFVIQTKPWLREVDLWRSFVNVELDFLQSLDPAWLD</sequence>
<feature type="compositionally biased region" description="Acidic residues" evidence="1">
    <location>
        <begin position="302"/>
        <end position="311"/>
    </location>
</feature>
<reference evidence="2 3" key="1">
    <citation type="submission" date="2024-03" db="EMBL/GenBank/DDBJ databases">
        <title>A high-quality draft genome sequence of Diaporthe vaccinii, a causative agent of upright dieback and viscid rot disease in cranberry plants.</title>
        <authorList>
            <person name="Sarrasin M."/>
            <person name="Lang B.F."/>
            <person name="Burger G."/>
        </authorList>
    </citation>
    <scope>NUCLEOTIDE SEQUENCE [LARGE SCALE GENOMIC DNA]</scope>
    <source>
        <strain evidence="2 3">IS7</strain>
    </source>
</reference>
<evidence type="ECO:0000256" key="1">
    <source>
        <dbReference type="SAM" id="MobiDB-lite"/>
    </source>
</evidence>
<gene>
    <name evidence="2" type="ORF">FJTKL_07338</name>
</gene>
<feature type="compositionally biased region" description="Basic and acidic residues" evidence="1">
    <location>
        <begin position="268"/>
        <end position="277"/>
    </location>
</feature>
<evidence type="ECO:0000313" key="3">
    <source>
        <dbReference type="Proteomes" id="UP001600888"/>
    </source>
</evidence>
<organism evidence="2 3">
    <name type="scientific">Diaporthe vaccinii</name>
    <dbReference type="NCBI Taxonomy" id="105482"/>
    <lineage>
        <taxon>Eukaryota</taxon>
        <taxon>Fungi</taxon>
        <taxon>Dikarya</taxon>
        <taxon>Ascomycota</taxon>
        <taxon>Pezizomycotina</taxon>
        <taxon>Sordariomycetes</taxon>
        <taxon>Sordariomycetidae</taxon>
        <taxon>Diaporthales</taxon>
        <taxon>Diaporthaceae</taxon>
        <taxon>Diaporthe</taxon>
        <taxon>Diaporthe eres species complex</taxon>
    </lineage>
</organism>
<feature type="compositionally biased region" description="Polar residues" evidence="1">
    <location>
        <begin position="343"/>
        <end position="361"/>
    </location>
</feature>